<reference evidence="2 3" key="1">
    <citation type="submission" date="2020-05" db="EMBL/GenBank/DDBJ databases">
        <title>Hymenobacter terrestris sp. nov. and Hymenobacter lapidiphilus sp. nov., isolated from regoliths in Antarctica.</title>
        <authorList>
            <person name="Sedlacek I."/>
            <person name="Pantucek R."/>
            <person name="Zeman M."/>
            <person name="Holochova P."/>
            <person name="Kralova S."/>
            <person name="Stankova E."/>
            <person name="Sedo O."/>
            <person name="Micenkova L."/>
            <person name="Svec P."/>
            <person name="Gupta V."/>
            <person name="Sood U."/>
            <person name="Korpole U.S."/>
            <person name="Lal R."/>
        </authorList>
    </citation>
    <scope>NUCLEOTIDE SEQUENCE [LARGE SCALE GENOMIC DNA]</scope>
    <source>
        <strain evidence="2 3">P5252</strain>
    </source>
</reference>
<keyword evidence="3" id="KW-1185">Reference proteome</keyword>
<gene>
    <name evidence="2" type="ORF">HW556_14160</name>
</gene>
<sequence length="111" mass="12495">MKWLLDANLSYRLVRQLASTPAEIVHVSRSGLAAPASDEEIWEWARVNGALIITNDEDFYRLAAIYQFPPKVVLLRTVNQSTAFIAELLTRHLDEIIALNTAGEIGILELY</sequence>
<dbReference type="Proteomes" id="UP000626554">
    <property type="component" value="Unassembled WGS sequence"/>
</dbReference>
<dbReference type="EMBL" id="JABKAV010000052">
    <property type="protein sequence ID" value="NVO86029.1"/>
    <property type="molecule type" value="Genomic_DNA"/>
</dbReference>
<evidence type="ECO:0000313" key="3">
    <source>
        <dbReference type="Proteomes" id="UP000626554"/>
    </source>
</evidence>
<organism evidence="2 3">
    <name type="scientific">Hymenobacter terrestris</name>
    <dbReference type="NCBI Taxonomy" id="2748310"/>
    <lineage>
        <taxon>Bacteria</taxon>
        <taxon>Pseudomonadati</taxon>
        <taxon>Bacteroidota</taxon>
        <taxon>Cytophagia</taxon>
        <taxon>Cytophagales</taxon>
        <taxon>Hymenobacteraceae</taxon>
        <taxon>Hymenobacter</taxon>
    </lineage>
</organism>
<dbReference type="InterPro" id="IPR041049">
    <property type="entry name" value="DUF5615"/>
</dbReference>
<evidence type="ECO:0000259" key="1">
    <source>
        <dbReference type="Pfam" id="PF18480"/>
    </source>
</evidence>
<name>A0ABX2Q4Z8_9BACT</name>
<proteinExistence type="predicted"/>
<comment type="caution">
    <text evidence="2">The sequence shown here is derived from an EMBL/GenBank/DDBJ whole genome shotgun (WGS) entry which is preliminary data.</text>
</comment>
<accession>A0ABX2Q4Z8</accession>
<dbReference type="RefSeq" id="WP_176900747.1">
    <property type="nucleotide sequence ID" value="NZ_JABKAV010000052.1"/>
</dbReference>
<dbReference type="Pfam" id="PF18480">
    <property type="entry name" value="DUF5615"/>
    <property type="match status" value="1"/>
</dbReference>
<protein>
    <submittedName>
        <fullName evidence="2">DUF5615 family PIN-like protein</fullName>
    </submittedName>
</protein>
<evidence type="ECO:0000313" key="2">
    <source>
        <dbReference type="EMBL" id="NVO86029.1"/>
    </source>
</evidence>
<feature type="domain" description="DUF5615" evidence="1">
    <location>
        <begin position="1"/>
        <end position="110"/>
    </location>
</feature>